<dbReference type="EMBL" id="KQ427529">
    <property type="protein sequence ID" value="KOF66952.1"/>
    <property type="molecule type" value="Genomic_DNA"/>
</dbReference>
<protein>
    <submittedName>
        <fullName evidence="1">Uncharacterized protein</fullName>
    </submittedName>
</protein>
<evidence type="ECO:0000313" key="1">
    <source>
        <dbReference type="EMBL" id="KOF66952.1"/>
    </source>
</evidence>
<reference evidence="1" key="1">
    <citation type="submission" date="2015-07" db="EMBL/GenBank/DDBJ databases">
        <title>MeaNS - Measles Nucleotide Surveillance Program.</title>
        <authorList>
            <person name="Tran T."/>
            <person name="Druce J."/>
        </authorList>
    </citation>
    <scope>NUCLEOTIDE SEQUENCE</scope>
    <source>
        <strain evidence="1">UCB-OBI-ISO-001</strain>
        <tissue evidence="1">Gonad</tissue>
    </source>
</reference>
<name>A0A0L8FQL1_OCTBM</name>
<dbReference type="AlphaFoldDB" id="A0A0L8FQL1"/>
<organism evidence="1">
    <name type="scientific">Octopus bimaculoides</name>
    <name type="common">California two-spotted octopus</name>
    <dbReference type="NCBI Taxonomy" id="37653"/>
    <lineage>
        <taxon>Eukaryota</taxon>
        <taxon>Metazoa</taxon>
        <taxon>Spiralia</taxon>
        <taxon>Lophotrochozoa</taxon>
        <taxon>Mollusca</taxon>
        <taxon>Cephalopoda</taxon>
        <taxon>Coleoidea</taxon>
        <taxon>Octopodiformes</taxon>
        <taxon>Octopoda</taxon>
        <taxon>Incirrata</taxon>
        <taxon>Octopodidae</taxon>
        <taxon>Octopus</taxon>
    </lineage>
</organism>
<proteinExistence type="predicted"/>
<feature type="non-terminal residue" evidence="1">
    <location>
        <position position="1"/>
    </location>
</feature>
<sequence>SQSNTVLNIYIHTHTHVLIYAYTYKFPYMHTNTNTHTHTHTHTHIYTSICTFKHARCLLYPPSNIPRRVSCRTDVLCVCIP</sequence>
<accession>A0A0L8FQL1</accession>
<gene>
    <name evidence="1" type="ORF">OCBIM_22010826mg</name>
</gene>